<accession>A0A0X4EC20</accession>
<name>A0A0X4EC20_9ENTR</name>
<protein>
    <submittedName>
        <fullName evidence="2">Uncharacterized protein</fullName>
    </submittedName>
</protein>
<comment type="caution">
    <text evidence="2">The sequence shown here is derived from an EMBL/GenBank/DDBJ whole genome shotgun (WGS) entry which is preliminary data.</text>
</comment>
<feature type="transmembrane region" description="Helical" evidence="1">
    <location>
        <begin position="12"/>
        <end position="32"/>
    </location>
</feature>
<keyword evidence="1" id="KW-0472">Membrane</keyword>
<gene>
    <name evidence="2" type="ORF">AWI28_07930</name>
</gene>
<reference evidence="3" key="1">
    <citation type="submission" date="2016-01" db="EMBL/GenBank/DDBJ databases">
        <title>WGS of SAMN04407783.</title>
        <authorList>
            <person name="Adams M."/>
            <person name="Sutton G."/>
            <person name="Nelson K."/>
            <person name="Thaden J."/>
            <person name="Fowler V."/>
            <person name="Mccorrison J."/>
            <person name="Sanka R."/>
            <person name="Brinkac L."/>
            <person name="Nierman W."/>
        </authorList>
    </citation>
    <scope>NUCLEOTIDE SEQUENCE [LARGE SCALE GENOMIC DNA]</scope>
    <source>
        <strain evidence="3">GN04363</strain>
    </source>
</reference>
<keyword evidence="1" id="KW-1133">Transmembrane helix</keyword>
<keyword evidence="3" id="KW-1185">Reference proteome</keyword>
<proteinExistence type="predicted"/>
<dbReference type="Proteomes" id="UP000064715">
    <property type="component" value="Unassembled WGS sequence"/>
</dbReference>
<evidence type="ECO:0000313" key="2">
    <source>
        <dbReference type="EMBL" id="KUQ79275.1"/>
    </source>
</evidence>
<evidence type="ECO:0000313" key="3">
    <source>
        <dbReference type="Proteomes" id="UP000064715"/>
    </source>
</evidence>
<sequence length="47" mass="5470">MFCFIMVKKHSVLLMNNAIFTSAFNGLAQFFIKNQTKISIFQAIKQR</sequence>
<dbReference type="OrthoDB" id="6578222at2"/>
<keyword evidence="1" id="KW-0812">Transmembrane</keyword>
<evidence type="ECO:0000256" key="1">
    <source>
        <dbReference type="SAM" id="Phobius"/>
    </source>
</evidence>
<organism evidence="2 3">
    <name type="scientific">Enterobacter genomosp. O</name>
    <dbReference type="NCBI Taxonomy" id="2364150"/>
    <lineage>
        <taxon>Bacteria</taxon>
        <taxon>Pseudomonadati</taxon>
        <taxon>Pseudomonadota</taxon>
        <taxon>Gammaproteobacteria</taxon>
        <taxon>Enterobacterales</taxon>
        <taxon>Enterobacteriaceae</taxon>
        <taxon>Enterobacter</taxon>
        <taxon>Enterobacter cloacae complex</taxon>
        <taxon>Enterobacter cloacae complex clade O</taxon>
    </lineage>
</organism>
<dbReference type="EMBL" id="LRCR01000060">
    <property type="protein sequence ID" value="KUQ79275.1"/>
    <property type="molecule type" value="Genomic_DNA"/>
</dbReference>
<dbReference type="AlphaFoldDB" id="A0A0X4EC20"/>